<reference evidence="2" key="1">
    <citation type="submission" date="2015-04" db="UniProtKB">
        <authorList>
            <consortium name="EnsemblPlants"/>
        </authorList>
    </citation>
    <scope>IDENTIFICATION</scope>
</reference>
<dbReference type="PANTHER" id="PTHR33086">
    <property type="entry name" value="OS05G0468200 PROTEIN-RELATED"/>
    <property type="match status" value="1"/>
</dbReference>
<dbReference type="Proteomes" id="UP000026962">
    <property type="component" value="Chromosome 6"/>
</dbReference>
<evidence type="ECO:0000313" key="3">
    <source>
        <dbReference type="Proteomes" id="UP000026962"/>
    </source>
</evidence>
<dbReference type="EnsemblPlants" id="OPUNC06G03920.1">
    <property type="protein sequence ID" value="OPUNC06G03920.1"/>
    <property type="gene ID" value="OPUNC06G03920"/>
</dbReference>
<evidence type="ECO:0000313" key="2">
    <source>
        <dbReference type="EnsemblPlants" id="OPUNC06G03920.1"/>
    </source>
</evidence>
<feature type="domain" description="DUF1618" evidence="1">
    <location>
        <begin position="212"/>
        <end position="315"/>
    </location>
</feature>
<dbReference type="PANTHER" id="PTHR33086:SF44">
    <property type="entry name" value="OS03G0683600 PROTEIN"/>
    <property type="match status" value="1"/>
</dbReference>
<organism evidence="2">
    <name type="scientific">Oryza punctata</name>
    <name type="common">Red rice</name>
    <dbReference type="NCBI Taxonomy" id="4537"/>
    <lineage>
        <taxon>Eukaryota</taxon>
        <taxon>Viridiplantae</taxon>
        <taxon>Streptophyta</taxon>
        <taxon>Embryophyta</taxon>
        <taxon>Tracheophyta</taxon>
        <taxon>Spermatophyta</taxon>
        <taxon>Magnoliopsida</taxon>
        <taxon>Liliopsida</taxon>
        <taxon>Poales</taxon>
        <taxon>Poaceae</taxon>
        <taxon>BOP clade</taxon>
        <taxon>Oryzoideae</taxon>
        <taxon>Oryzeae</taxon>
        <taxon>Oryzinae</taxon>
        <taxon>Oryza</taxon>
    </lineage>
</organism>
<keyword evidence="3" id="KW-1185">Reference proteome</keyword>
<dbReference type="STRING" id="4537.A0A0E0L880"/>
<accession>A0A0E0L880</accession>
<dbReference type="Pfam" id="PF07762">
    <property type="entry name" value="DUF1618"/>
    <property type="match status" value="1"/>
</dbReference>
<reference evidence="2" key="2">
    <citation type="submission" date="2018-05" db="EMBL/GenBank/DDBJ databases">
        <title>OpunRS2 (Oryza punctata Reference Sequence Version 2).</title>
        <authorList>
            <person name="Zhang J."/>
            <person name="Kudrna D."/>
            <person name="Lee S."/>
            <person name="Talag J."/>
            <person name="Welchert J."/>
            <person name="Wing R.A."/>
        </authorList>
    </citation>
    <scope>NUCLEOTIDE SEQUENCE [LARGE SCALE GENOMIC DNA]</scope>
</reference>
<dbReference type="Gramene" id="OPUNC06G03920.1">
    <property type="protein sequence ID" value="OPUNC06G03920.1"/>
    <property type="gene ID" value="OPUNC06G03920"/>
</dbReference>
<dbReference type="OMA" id="THDQDWS"/>
<dbReference type="InterPro" id="IPR011676">
    <property type="entry name" value="DUF1618"/>
</dbReference>
<protein>
    <recommendedName>
        <fullName evidence="1">DUF1618 domain-containing protein</fullName>
    </recommendedName>
</protein>
<evidence type="ECO:0000259" key="1">
    <source>
        <dbReference type="Pfam" id="PF07762"/>
    </source>
</evidence>
<name>A0A0E0L880_ORYPU</name>
<dbReference type="AlphaFoldDB" id="A0A0E0L880"/>
<dbReference type="HOGENOM" id="CLU_437686_0_0_1"/>
<proteinExistence type="predicted"/>
<sequence length="565" mass="62777">MLFTLPVPITDEELPPTKGDLAMCKQPPPLTSFLCLPQRSLGEAAHCFIEIVCADSAGRLLLSAKPRPAPAATTSAPPPLPPRQAFIIICDATNLKIKRLPLPVGATCDDNERGFPCLAVALLADPRDEEDGDAYIVVLLHANASGAFQKVLFYESKTEVLDRETNDQDWSDTETHDQDWSEKLLSSATVRYPSTARSAGSTLLMGWCYVKFLSEDPRLRYVQLPEGCTMDDDDDMGAPAVVEKLRRRCIGVSDGKLRYLQIDSSGQWIAVWTLTLKDGTFWEHTVSVDLVSLRADQSFQEAGLNPHIFPSVAAIHPVDTSTIFLVQNSVIFSVNSDATTSSSKVGEHHKFLLNDNEITPSLFLFPWLVHDPAALLPQETPPRSNCSKRWLRALKLKQAFKRGIVWLSENHEVITYLGDIIDFLPIPSAGSLRSAAICVKKVGSYCSKTGKILKFHNSRFHANDPVEALSMEDFQIINDVAEDIEALSMEDIHIVKNVNEARRFVNRWISCDRPHDCIMDVAQSVDMEECISIFSYLGEQNATFMLMKSPTFLEKTGKNIASLPI</sequence>